<protein>
    <recommendedName>
        <fullName evidence="6">ABC transmembrane type-1 domain-containing protein</fullName>
    </recommendedName>
</protein>
<evidence type="ECO:0008006" key="6">
    <source>
        <dbReference type="Google" id="ProtNLM"/>
    </source>
</evidence>
<dbReference type="SUPFAM" id="SSF52540">
    <property type="entry name" value="P-loop containing nucleoside triphosphate hydrolases"/>
    <property type="match status" value="1"/>
</dbReference>
<dbReference type="AlphaFoldDB" id="A0A1Y1W4N4"/>
<evidence type="ECO:0000256" key="2">
    <source>
        <dbReference type="ARBA" id="ARBA00022840"/>
    </source>
</evidence>
<gene>
    <name evidence="4" type="ORF">DL89DRAFT_301748</name>
</gene>
<dbReference type="Proteomes" id="UP000193922">
    <property type="component" value="Unassembled WGS sequence"/>
</dbReference>
<evidence type="ECO:0000256" key="3">
    <source>
        <dbReference type="SAM" id="Phobius"/>
    </source>
</evidence>
<keyword evidence="3" id="KW-0472">Membrane</keyword>
<evidence type="ECO:0000313" key="5">
    <source>
        <dbReference type="Proteomes" id="UP000193922"/>
    </source>
</evidence>
<feature type="transmembrane region" description="Helical" evidence="3">
    <location>
        <begin position="89"/>
        <end position="110"/>
    </location>
</feature>
<keyword evidence="1" id="KW-0547">Nucleotide-binding</keyword>
<accession>A0A1Y1W4N4</accession>
<sequence length="314" mass="34827">MLMRVLHIHHSAFRQRVKVQVGNALHLAVCRRSILETGSTHTLQSLLDERKVLLDAYVDSIFLLLNKLGPTIRLIGDIMLTYSVVGWRIVVLFGTILALTAVSEAISGVYKQRRLDRKRPRTLHTRITEMLPSILAIKLNSWESAFLSLLPGDNYDDRGTGFLKVLAAAVRRMTKEAAVLLALSVFPIPAMRLSNADIIRLIMSLKSAGSSCGELFQNVSQIAEIFRLERLIQGRLRQKRSVATTEISRYQKGGPRVVMNNASFAWFGQAEPALHMSSISIQDGELVAVTGQVGSGKSALLLAILGEMQLDERK</sequence>
<dbReference type="STRING" id="61395.A0A1Y1W4N4"/>
<organism evidence="4 5">
    <name type="scientific">Linderina pennispora</name>
    <dbReference type="NCBI Taxonomy" id="61395"/>
    <lineage>
        <taxon>Eukaryota</taxon>
        <taxon>Fungi</taxon>
        <taxon>Fungi incertae sedis</taxon>
        <taxon>Zoopagomycota</taxon>
        <taxon>Kickxellomycotina</taxon>
        <taxon>Kickxellomycetes</taxon>
        <taxon>Kickxellales</taxon>
        <taxon>Kickxellaceae</taxon>
        <taxon>Linderina</taxon>
    </lineage>
</organism>
<dbReference type="InterPro" id="IPR050173">
    <property type="entry name" value="ABC_transporter_C-like"/>
</dbReference>
<dbReference type="RefSeq" id="XP_040742010.1">
    <property type="nucleotide sequence ID" value="XM_040890848.1"/>
</dbReference>
<dbReference type="EMBL" id="MCFD01000010">
    <property type="protein sequence ID" value="ORX68196.1"/>
    <property type="molecule type" value="Genomic_DNA"/>
</dbReference>
<dbReference type="Gene3D" id="3.40.50.300">
    <property type="entry name" value="P-loop containing nucleotide triphosphate hydrolases"/>
    <property type="match status" value="1"/>
</dbReference>
<proteinExistence type="predicted"/>
<dbReference type="InterPro" id="IPR027417">
    <property type="entry name" value="P-loop_NTPase"/>
</dbReference>
<comment type="caution">
    <text evidence="4">The sequence shown here is derived from an EMBL/GenBank/DDBJ whole genome shotgun (WGS) entry which is preliminary data.</text>
</comment>
<name>A0A1Y1W4N4_9FUNG</name>
<keyword evidence="2" id="KW-0067">ATP-binding</keyword>
<evidence type="ECO:0000256" key="1">
    <source>
        <dbReference type="ARBA" id="ARBA00022741"/>
    </source>
</evidence>
<evidence type="ECO:0000313" key="4">
    <source>
        <dbReference type="EMBL" id="ORX68196.1"/>
    </source>
</evidence>
<dbReference type="PANTHER" id="PTHR24223">
    <property type="entry name" value="ATP-BINDING CASSETTE SUB-FAMILY C"/>
    <property type="match status" value="1"/>
</dbReference>
<dbReference type="OrthoDB" id="6500128at2759"/>
<reference evidence="4 5" key="1">
    <citation type="submission" date="2016-07" db="EMBL/GenBank/DDBJ databases">
        <title>Pervasive Adenine N6-methylation of Active Genes in Fungi.</title>
        <authorList>
            <consortium name="DOE Joint Genome Institute"/>
            <person name="Mondo S.J."/>
            <person name="Dannebaum R.O."/>
            <person name="Kuo R.C."/>
            <person name="Labutti K."/>
            <person name="Haridas S."/>
            <person name="Kuo A."/>
            <person name="Salamov A."/>
            <person name="Ahrendt S.R."/>
            <person name="Lipzen A."/>
            <person name="Sullivan W."/>
            <person name="Andreopoulos W.B."/>
            <person name="Clum A."/>
            <person name="Lindquist E."/>
            <person name="Daum C."/>
            <person name="Ramamoorthy G.K."/>
            <person name="Gryganskyi A."/>
            <person name="Culley D."/>
            <person name="Magnuson J.K."/>
            <person name="James T.Y."/>
            <person name="O'Malley M.A."/>
            <person name="Stajich J.E."/>
            <person name="Spatafora J.W."/>
            <person name="Visel A."/>
            <person name="Grigoriev I.V."/>
        </authorList>
    </citation>
    <scope>NUCLEOTIDE SEQUENCE [LARGE SCALE GENOMIC DNA]</scope>
    <source>
        <strain evidence="4 5">ATCC 12442</strain>
    </source>
</reference>
<keyword evidence="5" id="KW-1185">Reference proteome</keyword>
<dbReference type="GeneID" id="63807496"/>
<keyword evidence="3" id="KW-0812">Transmembrane</keyword>
<keyword evidence="3" id="KW-1133">Transmembrane helix</keyword>
<dbReference type="GO" id="GO:0005524">
    <property type="term" value="F:ATP binding"/>
    <property type="evidence" value="ECO:0007669"/>
    <property type="project" value="UniProtKB-KW"/>
</dbReference>